<dbReference type="EMBL" id="PCZS01000004">
    <property type="protein sequence ID" value="REB68374.1"/>
    <property type="molecule type" value="Genomic_DNA"/>
</dbReference>
<evidence type="ECO:0000313" key="1">
    <source>
        <dbReference type="EMBL" id="REB68374.1"/>
    </source>
</evidence>
<comment type="caution">
    <text evidence="1">The sequence shown here is derived from an EMBL/GenBank/DDBJ whole genome shotgun (WGS) entry which is preliminary data.</text>
</comment>
<organism evidence="1 2">
    <name type="scientific">Cutibacterium namnetense</name>
    <dbReference type="NCBI Taxonomy" id="1574624"/>
    <lineage>
        <taxon>Bacteria</taxon>
        <taxon>Bacillati</taxon>
        <taxon>Actinomycetota</taxon>
        <taxon>Actinomycetes</taxon>
        <taxon>Propionibacteriales</taxon>
        <taxon>Propionibacteriaceae</taxon>
        <taxon>Cutibacterium</taxon>
    </lineage>
</organism>
<gene>
    <name evidence="1" type="ORF">CP880_10970</name>
</gene>
<accession>A0ABX9I7S3</accession>
<protein>
    <submittedName>
        <fullName evidence="1">Uncharacterized protein</fullName>
    </submittedName>
</protein>
<evidence type="ECO:0000313" key="2">
    <source>
        <dbReference type="Proteomes" id="UP000256324"/>
    </source>
</evidence>
<keyword evidence="2" id="KW-1185">Reference proteome</keyword>
<name>A0ABX9I7S3_9ACTN</name>
<dbReference type="RefSeq" id="WP_002549191.1">
    <property type="nucleotide sequence ID" value="NZ_JARJNT010000007.1"/>
</dbReference>
<dbReference type="Proteomes" id="UP000256324">
    <property type="component" value="Unassembled WGS sequence"/>
</dbReference>
<proteinExistence type="predicted"/>
<sequence>MNLNKAEDVHTAEVAGLLGTTYLAAFGTSHGLAKKIGAWPAVITVTAATCTACHFLCATKE</sequence>
<reference evidence="1 2" key="1">
    <citation type="submission" date="2017-09" db="EMBL/GenBank/DDBJ databases">
        <authorList>
            <person name="Bumgarner R.E."/>
        </authorList>
    </citation>
    <scope>NUCLEOTIDE SEQUENCE [LARGE SCALE GENOMIC DNA]</scope>
    <source>
        <strain evidence="1 2">T34998</strain>
    </source>
</reference>